<reference evidence="7" key="1">
    <citation type="submission" date="2022-01" db="EMBL/GenBank/DDBJ databases">
        <title>Nocardioidaceae gen. sp. A5X3R13.</title>
        <authorList>
            <person name="Lopez Marin M.A."/>
            <person name="Uhlik O."/>
        </authorList>
    </citation>
    <scope>NUCLEOTIDE SEQUENCE</scope>
    <source>
        <strain evidence="7">A5X3R13</strain>
    </source>
</reference>
<comment type="subcellular location">
    <subcellularLocation>
        <location evidence="5">Cell membrane</location>
        <topology evidence="5">Multi-pass membrane protein</topology>
    </subcellularLocation>
    <subcellularLocation>
        <location evidence="1">Membrane</location>
        <topology evidence="1">Multi-pass membrane protein</topology>
    </subcellularLocation>
</comment>
<dbReference type="GO" id="GO:0003954">
    <property type="term" value="F:NADH dehydrogenase activity"/>
    <property type="evidence" value="ECO:0007669"/>
    <property type="project" value="TreeGrafter"/>
</dbReference>
<feature type="transmembrane region" description="Helical" evidence="6">
    <location>
        <begin position="249"/>
        <end position="267"/>
    </location>
</feature>
<sequence>MTVTTLPVWSVVPLAAVVVCWAYAAATVDAALDPAPGRARLARPLVETSRLLRQPRRVTPAPDLLLWRIGIAGPFVAALLMAIVVPFGGHVVSGMAVGIVWFNAMDVVLWAFWWLAGWGPNSVYALVGGYRFLAQALAYELPLMFALTAPAVAASSLDMRDVVMAQGELWFAVEMPVAFVVFLISVVGFSSWGPLGHPAGVDVADGVLAEPSGLDRLLLLVGRYALLAVGSAMAAALFLGGAAGPWLPGWVWSIVKTLAVLVMLVGVRRRVPIVRADRLMALAWVVVLPLTLLQVLVVAVVELR</sequence>
<feature type="transmembrane region" description="Helical" evidence="6">
    <location>
        <begin position="91"/>
        <end position="116"/>
    </location>
</feature>
<dbReference type="Proteomes" id="UP001164390">
    <property type="component" value="Chromosome"/>
</dbReference>
<feature type="transmembrane region" description="Helical" evidence="6">
    <location>
        <begin position="169"/>
        <end position="189"/>
    </location>
</feature>
<keyword evidence="8" id="KW-1185">Reference proteome</keyword>
<feature type="transmembrane region" description="Helical" evidence="6">
    <location>
        <begin position="137"/>
        <end position="157"/>
    </location>
</feature>
<evidence type="ECO:0000256" key="5">
    <source>
        <dbReference type="RuleBase" id="RU000471"/>
    </source>
</evidence>
<evidence type="ECO:0000256" key="1">
    <source>
        <dbReference type="ARBA" id="ARBA00004141"/>
    </source>
</evidence>
<dbReference type="GO" id="GO:0005886">
    <property type="term" value="C:plasma membrane"/>
    <property type="evidence" value="ECO:0007669"/>
    <property type="project" value="UniProtKB-SubCell"/>
</dbReference>
<evidence type="ECO:0000313" key="7">
    <source>
        <dbReference type="EMBL" id="UYM05667.1"/>
    </source>
</evidence>
<gene>
    <name evidence="7" type="ORF">L0C25_00890</name>
</gene>
<protein>
    <submittedName>
        <fullName evidence="7">NADH-quinone oxidoreductase subunit H</fullName>
    </submittedName>
</protein>
<dbReference type="InterPro" id="IPR001694">
    <property type="entry name" value="NADH_UbQ_OxRdtase_su1/FPO"/>
</dbReference>
<accession>A0AA46YKM8</accession>
<evidence type="ECO:0000256" key="3">
    <source>
        <dbReference type="ARBA" id="ARBA00022989"/>
    </source>
</evidence>
<evidence type="ECO:0000313" key="8">
    <source>
        <dbReference type="Proteomes" id="UP001164390"/>
    </source>
</evidence>
<dbReference type="EMBL" id="CP094970">
    <property type="protein sequence ID" value="UYM05667.1"/>
    <property type="molecule type" value="Genomic_DNA"/>
</dbReference>
<dbReference type="GO" id="GO:0009060">
    <property type="term" value="P:aerobic respiration"/>
    <property type="evidence" value="ECO:0007669"/>
    <property type="project" value="TreeGrafter"/>
</dbReference>
<comment type="similarity">
    <text evidence="5">Belongs to the complex I subunit 1 family.</text>
</comment>
<dbReference type="AlphaFoldDB" id="A0AA46YKM8"/>
<name>A0AA46YKM8_9ACTN</name>
<evidence type="ECO:0000256" key="4">
    <source>
        <dbReference type="ARBA" id="ARBA00023136"/>
    </source>
</evidence>
<dbReference type="RefSeq" id="WP_271634489.1">
    <property type="nucleotide sequence ID" value="NZ_CP094970.1"/>
</dbReference>
<dbReference type="PANTHER" id="PTHR11432:SF20">
    <property type="entry name" value="NADH-UBIQUINONE OXIDOREDUCTASE CHAIN 1"/>
    <property type="match status" value="1"/>
</dbReference>
<dbReference type="PANTHER" id="PTHR11432">
    <property type="entry name" value="NADH DEHYDROGENASE SUBUNIT 1"/>
    <property type="match status" value="1"/>
</dbReference>
<feature type="transmembrane region" description="Helical" evidence="6">
    <location>
        <begin position="279"/>
        <end position="301"/>
    </location>
</feature>
<feature type="transmembrane region" description="Helical" evidence="6">
    <location>
        <begin position="224"/>
        <end position="243"/>
    </location>
</feature>
<keyword evidence="4 6" id="KW-0472">Membrane</keyword>
<proteinExistence type="inferred from homology"/>
<evidence type="ECO:0000256" key="2">
    <source>
        <dbReference type="ARBA" id="ARBA00022692"/>
    </source>
</evidence>
<keyword evidence="2 5" id="KW-0812">Transmembrane</keyword>
<dbReference type="KEGG" id="sgrg:L0C25_00890"/>
<feature type="transmembrane region" description="Helical" evidence="6">
    <location>
        <begin position="6"/>
        <end position="32"/>
    </location>
</feature>
<keyword evidence="5" id="KW-0520">NAD</keyword>
<evidence type="ECO:0000256" key="6">
    <source>
        <dbReference type="SAM" id="Phobius"/>
    </source>
</evidence>
<feature type="transmembrane region" description="Helical" evidence="6">
    <location>
        <begin position="65"/>
        <end position="85"/>
    </location>
</feature>
<dbReference type="Pfam" id="PF00146">
    <property type="entry name" value="NADHdh"/>
    <property type="match status" value="1"/>
</dbReference>
<organism evidence="7 8">
    <name type="scientific">Solicola gregarius</name>
    <dbReference type="NCBI Taxonomy" id="2908642"/>
    <lineage>
        <taxon>Bacteria</taxon>
        <taxon>Bacillati</taxon>
        <taxon>Actinomycetota</taxon>
        <taxon>Actinomycetes</taxon>
        <taxon>Propionibacteriales</taxon>
        <taxon>Nocardioidaceae</taxon>
        <taxon>Solicola</taxon>
    </lineage>
</organism>
<keyword evidence="3 6" id="KW-1133">Transmembrane helix</keyword>